<dbReference type="Proteomes" id="UP000285757">
    <property type="component" value="Unassembled WGS sequence"/>
</dbReference>
<evidence type="ECO:0000313" key="1">
    <source>
        <dbReference type="EMBL" id="RON66419.1"/>
    </source>
</evidence>
<accession>A0A423LDQ1</accession>
<proteinExistence type="predicted"/>
<sequence length="128" mass="14913">MKLIFQVIVETDNKKRKIDLVCDDEEISITLETANKQKKRYVNHDFYKCFASLRKDNPQLNFFCKGAKINVHPSSMSSQMSLGLKAYELIAGKEPSLDDLVFIFDYEEEGLTCNPEEQRLFYLDWMAS</sequence>
<organism evidence="1 2">
    <name type="scientific">Pseudomonas fluorescens</name>
    <dbReference type="NCBI Taxonomy" id="294"/>
    <lineage>
        <taxon>Bacteria</taxon>
        <taxon>Pseudomonadati</taxon>
        <taxon>Pseudomonadota</taxon>
        <taxon>Gammaproteobacteria</taxon>
        <taxon>Pseudomonadales</taxon>
        <taxon>Pseudomonadaceae</taxon>
        <taxon>Pseudomonas</taxon>
    </lineage>
</organism>
<gene>
    <name evidence="1" type="ORF">BK671_15635</name>
</gene>
<name>A0A423LDQ1_PSEFL</name>
<comment type="caution">
    <text evidence="1">The sequence shown here is derived from an EMBL/GenBank/DDBJ whole genome shotgun (WGS) entry which is preliminary data.</text>
</comment>
<protein>
    <submittedName>
        <fullName evidence="1">Uncharacterized protein</fullName>
    </submittedName>
</protein>
<dbReference type="EMBL" id="MOBU01000011">
    <property type="protein sequence ID" value="RON66419.1"/>
    <property type="molecule type" value="Genomic_DNA"/>
</dbReference>
<dbReference type="RefSeq" id="WP_123533144.1">
    <property type="nucleotide sequence ID" value="NZ_MOBU01000011.1"/>
</dbReference>
<dbReference type="AlphaFoldDB" id="A0A423LDQ1"/>
<evidence type="ECO:0000313" key="2">
    <source>
        <dbReference type="Proteomes" id="UP000285757"/>
    </source>
</evidence>
<reference evidence="1 2" key="1">
    <citation type="submission" date="2016-10" db="EMBL/GenBank/DDBJ databases">
        <title>Comparative genome analysis of multiple Pseudomonas spp. focuses on biocontrol and plant growth promoting traits.</title>
        <authorList>
            <person name="Tao X.-Y."/>
            <person name="Taylor C.G."/>
        </authorList>
    </citation>
    <scope>NUCLEOTIDE SEQUENCE [LARGE SCALE GENOMIC DNA]</scope>
    <source>
        <strain evidence="1 2">24D3</strain>
    </source>
</reference>